<reference evidence="1" key="1">
    <citation type="submission" date="2022-08" db="EMBL/GenBank/DDBJ databases">
        <title>Genome Sequence of Lecanicillium fungicola.</title>
        <authorList>
            <person name="Buettner E."/>
        </authorList>
    </citation>
    <scope>NUCLEOTIDE SEQUENCE</scope>
    <source>
        <strain evidence="1">Babe33</strain>
    </source>
</reference>
<evidence type="ECO:0000313" key="2">
    <source>
        <dbReference type="Proteomes" id="UP001143910"/>
    </source>
</evidence>
<gene>
    <name evidence="1" type="ORF">NQ176_g8597</name>
</gene>
<proteinExistence type="predicted"/>
<dbReference type="Proteomes" id="UP001143910">
    <property type="component" value="Unassembled WGS sequence"/>
</dbReference>
<sequence length="93" mass="10630">MLDLVFGLCGRVRPYNKYLAWELEEHPLQCAEWPDGQLLACVSGLLDGEEAAIRVAFRAIERQCLAYDKRLGRDDLADAINDWGSQLDLHRQQ</sequence>
<dbReference type="EMBL" id="JANJQO010001716">
    <property type="protein sequence ID" value="KAJ2969568.1"/>
    <property type="molecule type" value="Genomic_DNA"/>
</dbReference>
<accession>A0ACC1MS81</accession>
<comment type="caution">
    <text evidence="1">The sequence shown here is derived from an EMBL/GenBank/DDBJ whole genome shotgun (WGS) entry which is preliminary data.</text>
</comment>
<name>A0ACC1MS81_9HYPO</name>
<evidence type="ECO:0000313" key="1">
    <source>
        <dbReference type="EMBL" id="KAJ2969568.1"/>
    </source>
</evidence>
<protein>
    <submittedName>
        <fullName evidence="1">Uncharacterized protein</fullName>
    </submittedName>
</protein>
<keyword evidence="2" id="KW-1185">Reference proteome</keyword>
<organism evidence="1 2">
    <name type="scientific">Zarea fungicola</name>
    <dbReference type="NCBI Taxonomy" id="93591"/>
    <lineage>
        <taxon>Eukaryota</taxon>
        <taxon>Fungi</taxon>
        <taxon>Dikarya</taxon>
        <taxon>Ascomycota</taxon>
        <taxon>Pezizomycotina</taxon>
        <taxon>Sordariomycetes</taxon>
        <taxon>Hypocreomycetidae</taxon>
        <taxon>Hypocreales</taxon>
        <taxon>Cordycipitaceae</taxon>
        <taxon>Zarea</taxon>
    </lineage>
</organism>